<organism evidence="1 2">
    <name type="scientific">Rhizobium rosettiformans W3</name>
    <dbReference type="NCBI Taxonomy" id="538378"/>
    <lineage>
        <taxon>Bacteria</taxon>
        <taxon>Pseudomonadati</taxon>
        <taxon>Pseudomonadota</taxon>
        <taxon>Alphaproteobacteria</taxon>
        <taxon>Hyphomicrobiales</taxon>
        <taxon>Rhizobiaceae</taxon>
        <taxon>Rhizobium/Agrobacterium group</taxon>
        <taxon>Rhizobium</taxon>
    </lineage>
</organism>
<gene>
    <name evidence="1" type="ORF">FAA86_03960</name>
</gene>
<comment type="caution">
    <text evidence="1">The sequence shown here is derived from an EMBL/GenBank/DDBJ whole genome shotgun (WGS) entry which is preliminary data.</text>
</comment>
<proteinExistence type="predicted"/>
<dbReference type="RefSeq" id="WP_136538476.1">
    <property type="nucleotide sequence ID" value="NZ_STGU01000002.1"/>
</dbReference>
<protein>
    <recommendedName>
        <fullName evidence="3">Ribbon-helix-helix protein, CopG family</fullName>
    </recommendedName>
</protein>
<sequence length="84" mass="9309">MTKLEIMLPEAASGAIDSLARQTGQTREHIVQRAIETYVEGLNRWHADMEQALADVDRDIGHDGEAVLAWVESWSDGHTKPIGL</sequence>
<evidence type="ECO:0000313" key="1">
    <source>
        <dbReference type="EMBL" id="THV37972.1"/>
    </source>
</evidence>
<accession>A0A4S8Q5K8</accession>
<dbReference type="Proteomes" id="UP000307378">
    <property type="component" value="Unassembled WGS sequence"/>
</dbReference>
<name>A0A4S8Q5K8_9HYPH</name>
<dbReference type="EMBL" id="STGU01000002">
    <property type="protein sequence ID" value="THV37972.1"/>
    <property type="molecule type" value="Genomic_DNA"/>
</dbReference>
<evidence type="ECO:0000313" key="2">
    <source>
        <dbReference type="Proteomes" id="UP000307378"/>
    </source>
</evidence>
<reference evidence="1 2" key="1">
    <citation type="submission" date="2019-04" db="EMBL/GenBank/DDBJ databases">
        <title>genome sequence of strain W3.</title>
        <authorList>
            <person name="Gao J."/>
            <person name="Sun J."/>
        </authorList>
    </citation>
    <scope>NUCLEOTIDE SEQUENCE [LARGE SCALE GENOMIC DNA]</scope>
    <source>
        <strain evidence="1 2">W3</strain>
    </source>
</reference>
<dbReference type="AlphaFoldDB" id="A0A4S8Q5K8"/>
<evidence type="ECO:0008006" key="3">
    <source>
        <dbReference type="Google" id="ProtNLM"/>
    </source>
</evidence>